<name>A0A8M1KAF1_CLUHA</name>
<dbReference type="Proteomes" id="UP000515152">
    <property type="component" value="Chromosome 24"/>
</dbReference>
<keyword evidence="4" id="KW-1185">Reference proteome</keyword>
<dbReference type="RefSeq" id="XP_042559450.1">
    <property type="nucleotide sequence ID" value="XM_042703516.1"/>
</dbReference>
<dbReference type="GO" id="GO:0005525">
    <property type="term" value="F:GTP binding"/>
    <property type="evidence" value="ECO:0007669"/>
    <property type="project" value="UniProtKB-KW"/>
</dbReference>
<dbReference type="PANTHER" id="PTHR10903:SF188">
    <property type="entry name" value="GTPASE IMAP FAMILY MEMBER 2-LIKE-RELATED"/>
    <property type="match status" value="1"/>
</dbReference>
<evidence type="ECO:0000256" key="2">
    <source>
        <dbReference type="ARBA" id="ARBA00023134"/>
    </source>
</evidence>
<protein>
    <submittedName>
        <fullName evidence="5">GTPase IMAP family member 7-like</fullName>
    </submittedName>
</protein>
<dbReference type="PANTHER" id="PTHR10903">
    <property type="entry name" value="GTPASE, IMAP FAMILY MEMBER-RELATED"/>
    <property type="match status" value="1"/>
</dbReference>
<proteinExistence type="predicted"/>
<dbReference type="GeneID" id="116219100"/>
<keyword evidence="1" id="KW-0547">Nucleotide-binding</keyword>
<dbReference type="InterPro" id="IPR006703">
    <property type="entry name" value="G_AIG1"/>
</dbReference>
<accession>A0A8M1KAF1</accession>
<sequence length="221" mass="24159">MALSNGSGRASGPHDLRLVLLGQPGSGKTTTANAILGRHAFEEQETTRGSVQTSDVGERRVSLIDTPGCLMVSSSSDDRPSGNELERCLSMAAPGPHAFLLVVPLGKPLSEGDVRAVEWIKQRLGEEALRTTVVLFTGREKVTRREWDHFLSQQEVQGLIRSCGGGYHTVNSKAEMEPCHLMKLLEKMDAVVERSGGELYATDKFLEARRKVKVEEEETDG</sequence>
<dbReference type="PROSITE" id="PS51720">
    <property type="entry name" value="G_AIG1"/>
    <property type="match status" value="1"/>
</dbReference>
<evidence type="ECO:0000313" key="5">
    <source>
        <dbReference type="RefSeq" id="XP_042559450.1"/>
    </source>
</evidence>
<dbReference type="OrthoDB" id="5985928at2759"/>
<dbReference type="AlphaFoldDB" id="A0A8M1KAF1"/>
<dbReference type="InterPro" id="IPR045058">
    <property type="entry name" value="GIMA/IAN/Toc"/>
</dbReference>
<organism evidence="4 5">
    <name type="scientific">Clupea harengus</name>
    <name type="common">Atlantic herring</name>
    <dbReference type="NCBI Taxonomy" id="7950"/>
    <lineage>
        <taxon>Eukaryota</taxon>
        <taxon>Metazoa</taxon>
        <taxon>Chordata</taxon>
        <taxon>Craniata</taxon>
        <taxon>Vertebrata</taxon>
        <taxon>Euteleostomi</taxon>
        <taxon>Actinopterygii</taxon>
        <taxon>Neopterygii</taxon>
        <taxon>Teleostei</taxon>
        <taxon>Clupei</taxon>
        <taxon>Clupeiformes</taxon>
        <taxon>Clupeoidei</taxon>
        <taxon>Clupeidae</taxon>
        <taxon>Clupea</taxon>
    </lineage>
</organism>
<gene>
    <name evidence="5" type="primary">LOC116219100</name>
</gene>
<evidence type="ECO:0000256" key="1">
    <source>
        <dbReference type="ARBA" id="ARBA00022741"/>
    </source>
</evidence>
<evidence type="ECO:0000313" key="4">
    <source>
        <dbReference type="Proteomes" id="UP000515152"/>
    </source>
</evidence>
<evidence type="ECO:0000259" key="3">
    <source>
        <dbReference type="PROSITE" id="PS51720"/>
    </source>
</evidence>
<keyword evidence="2" id="KW-0342">GTP-binding</keyword>
<reference evidence="5" key="1">
    <citation type="submission" date="2025-08" db="UniProtKB">
        <authorList>
            <consortium name="RefSeq"/>
        </authorList>
    </citation>
    <scope>IDENTIFICATION</scope>
</reference>
<dbReference type="Pfam" id="PF04548">
    <property type="entry name" value="AIG1"/>
    <property type="match status" value="1"/>
</dbReference>
<dbReference type="KEGG" id="char:116219100"/>
<feature type="domain" description="AIG1-type G" evidence="3">
    <location>
        <begin position="13"/>
        <end position="209"/>
    </location>
</feature>